<protein>
    <submittedName>
        <fullName evidence="8">RNA polymerase sigma factor</fullName>
    </submittedName>
</protein>
<dbReference type="PANTHER" id="PTHR43133">
    <property type="entry name" value="RNA POLYMERASE ECF-TYPE SIGMA FACTO"/>
    <property type="match status" value="1"/>
</dbReference>
<dbReference type="Pfam" id="PF04542">
    <property type="entry name" value="Sigma70_r2"/>
    <property type="match status" value="1"/>
</dbReference>
<gene>
    <name evidence="8" type="ORF">HII30_20065</name>
</gene>
<accession>A0A848MCY7</accession>
<organism evidence="8 9">
    <name type="scientific">Paenibacillus lemnae</name>
    <dbReference type="NCBI Taxonomy" id="1330551"/>
    <lineage>
        <taxon>Bacteria</taxon>
        <taxon>Bacillati</taxon>
        <taxon>Bacillota</taxon>
        <taxon>Bacilli</taxon>
        <taxon>Bacillales</taxon>
        <taxon>Paenibacillaceae</taxon>
        <taxon>Paenibacillus</taxon>
    </lineage>
</organism>
<evidence type="ECO:0000313" key="9">
    <source>
        <dbReference type="Proteomes" id="UP000565468"/>
    </source>
</evidence>
<dbReference type="EMBL" id="JABBPN010000028">
    <property type="protein sequence ID" value="NMO98051.1"/>
    <property type="molecule type" value="Genomic_DNA"/>
</dbReference>
<keyword evidence="4" id="KW-0238">DNA-binding</keyword>
<dbReference type="InterPro" id="IPR013324">
    <property type="entry name" value="RNA_pol_sigma_r3/r4-like"/>
</dbReference>
<dbReference type="AlphaFoldDB" id="A0A848MCY7"/>
<keyword evidence="3" id="KW-0731">Sigma factor</keyword>
<comment type="similarity">
    <text evidence="1">Belongs to the sigma-70 factor family. ECF subfamily.</text>
</comment>
<dbReference type="GO" id="GO:0006352">
    <property type="term" value="P:DNA-templated transcription initiation"/>
    <property type="evidence" value="ECO:0007669"/>
    <property type="project" value="InterPro"/>
</dbReference>
<name>A0A848MCY7_PAELE</name>
<dbReference type="RefSeq" id="WP_169506822.1">
    <property type="nucleotide sequence ID" value="NZ_JABBPN010000028.1"/>
</dbReference>
<comment type="caution">
    <text evidence="8">The sequence shown here is derived from an EMBL/GenBank/DDBJ whole genome shotgun (WGS) entry which is preliminary data.</text>
</comment>
<dbReference type="InterPro" id="IPR036388">
    <property type="entry name" value="WH-like_DNA-bd_sf"/>
</dbReference>
<dbReference type="GO" id="GO:0003677">
    <property type="term" value="F:DNA binding"/>
    <property type="evidence" value="ECO:0007669"/>
    <property type="project" value="UniProtKB-KW"/>
</dbReference>
<keyword evidence="2" id="KW-0805">Transcription regulation</keyword>
<feature type="domain" description="RNA polymerase sigma factor 70 region 4 type 2" evidence="7">
    <location>
        <begin position="119"/>
        <end position="170"/>
    </location>
</feature>
<evidence type="ECO:0000313" key="8">
    <source>
        <dbReference type="EMBL" id="NMO98051.1"/>
    </source>
</evidence>
<evidence type="ECO:0000256" key="2">
    <source>
        <dbReference type="ARBA" id="ARBA00023015"/>
    </source>
</evidence>
<dbReference type="GO" id="GO:0016987">
    <property type="term" value="F:sigma factor activity"/>
    <property type="evidence" value="ECO:0007669"/>
    <property type="project" value="UniProtKB-KW"/>
</dbReference>
<dbReference type="InterPro" id="IPR014284">
    <property type="entry name" value="RNA_pol_sigma-70_dom"/>
</dbReference>
<dbReference type="InterPro" id="IPR013325">
    <property type="entry name" value="RNA_pol_sigma_r2"/>
</dbReference>
<evidence type="ECO:0000259" key="7">
    <source>
        <dbReference type="Pfam" id="PF08281"/>
    </source>
</evidence>
<dbReference type="PANTHER" id="PTHR43133:SF52">
    <property type="entry name" value="ECF RNA POLYMERASE SIGMA FACTOR SIGL"/>
    <property type="match status" value="1"/>
</dbReference>
<dbReference type="InterPro" id="IPR013249">
    <property type="entry name" value="RNA_pol_sigma70_r4_t2"/>
</dbReference>
<evidence type="ECO:0000259" key="6">
    <source>
        <dbReference type="Pfam" id="PF04542"/>
    </source>
</evidence>
<keyword evidence="9" id="KW-1185">Reference proteome</keyword>
<evidence type="ECO:0000256" key="4">
    <source>
        <dbReference type="ARBA" id="ARBA00023125"/>
    </source>
</evidence>
<dbReference type="SUPFAM" id="SSF88946">
    <property type="entry name" value="Sigma2 domain of RNA polymerase sigma factors"/>
    <property type="match status" value="1"/>
</dbReference>
<dbReference type="SUPFAM" id="SSF88659">
    <property type="entry name" value="Sigma3 and sigma4 domains of RNA polymerase sigma factors"/>
    <property type="match status" value="1"/>
</dbReference>
<dbReference type="Pfam" id="PF08281">
    <property type="entry name" value="Sigma70_r4_2"/>
    <property type="match status" value="1"/>
</dbReference>
<evidence type="ECO:0000256" key="3">
    <source>
        <dbReference type="ARBA" id="ARBA00023082"/>
    </source>
</evidence>
<dbReference type="InterPro" id="IPR039425">
    <property type="entry name" value="RNA_pol_sigma-70-like"/>
</dbReference>
<proteinExistence type="inferred from homology"/>
<keyword evidence="5" id="KW-0804">Transcription</keyword>
<dbReference type="InterPro" id="IPR007627">
    <property type="entry name" value="RNA_pol_sigma70_r2"/>
</dbReference>
<dbReference type="NCBIfam" id="TIGR02937">
    <property type="entry name" value="sigma70-ECF"/>
    <property type="match status" value="1"/>
</dbReference>
<dbReference type="Gene3D" id="1.10.10.10">
    <property type="entry name" value="Winged helix-like DNA-binding domain superfamily/Winged helix DNA-binding domain"/>
    <property type="match status" value="1"/>
</dbReference>
<evidence type="ECO:0000256" key="5">
    <source>
        <dbReference type="ARBA" id="ARBA00023163"/>
    </source>
</evidence>
<feature type="domain" description="RNA polymerase sigma-70 region 2" evidence="6">
    <location>
        <begin position="38"/>
        <end position="90"/>
    </location>
</feature>
<sequence>MSGAHDTKPVYPDEQEFAASLEKTYELYHKRIRTYFTIKLNAMVADDLTQAVFLKAAEHIHSFKGNANLFTWIFKIAQNTVKNEYRRLSRKQEFPYDFTEYESQSISLEFTKYADFRIDIGTALKDLAEIDQEIIALRFFVDCTLPEISRIVRMRESAVKNRLYRALNKLKEELKEWGGVTSMAIQELISIIDKGDNAGTNQHLKKVQQDLFTELGNHVERISSKYNYHPSRKVVIEMYPDLPTFHQAVGEVDAPNWFMGTYEGHILKIVSPLNPGPEHTYQSILRSTVHLYTMWLINEINPAVPKWIKQGIGGYEANQMTADFIEHSTKDAVRNQTVPSFDELNNDTWDFETMKGFQFSYIFVQFVLEQYGVDALNKLIRSPHDFHGVFQCSESELHDKMVEYINK</sequence>
<dbReference type="Gene3D" id="1.10.1740.10">
    <property type="match status" value="1"/>
</dbReference>
<dbReference type="Proteomes" id="UP000565468">
    <property type="component" value="Unassembled WGS sequence"/>
</dbReference>
<reference evidence="8 9" key="1">
    <citation type="submission" date="2020-04" db="EMBL/GenBank/DDBJ databases">
        <title>Paenibacillus algicola sp. nov., a novel marine bacterium producing alginate lyase.</title>
        <authorList>
            <person name="Huang H."/>
        </authorList>
    </citation>
    <scope>NUCLEOTIDE SEQUENCE [LARGE SCALE GENOMIC DNA]</scope>
    <source>
        <strain evidence="8 9">L7-75</strain>
    </source>
</reference>
<evidence type="ECO:0000256" key="1">
    <source>
        <dbReference type="ARBA" id="ARBA00010641"/>
    </source>
</evidence>
<dbReference type="CDD" id="cd06171">
    <property type="entry name" value="Sigma70_r4"/>
    <property type="match status" value="1"/>
</dbReference>